<evidence type="ECO:0000313" key="2">
    <source>
        <dbReference type="Proteomes" id="UP000295484"/>
    </source>
</evidence>
<evidence type="ECO:0000313" key="1">
    <source>
        <dbReference type="EMBL" id="TDX24122.1"/>
    </source>
</evidence>
<protein>
    <recommendedName>
        <fullName evidence="3">Glycosyl transferase-like sugar-binding protein</fullName>
    </recommendedName>
</protein>
<dbReference type="Gene3D" id="3.90.550.20">
    <property type="match status" value="1"/>
</dbReference>
<comment type="caution">
    <text evidence="1">The sequence shown here is derived from an EMBL/GenBank/DDBJ whole genome shotgun (WGS) entry which is preliminary data.</text>
</comment>
<proteinExistence type="predicted"/>
<dbReference type="EMBL" id="SOEB01000024">
    <property type="protein sequence ID" value="TDX24122.1"/>
    <property type="molecule type" value="Genomic_DNA"/>
</dbReference>
<accession>A0A4R8FFW6</accession>
<dbReference type="InterPro" id="IPR029044">
    <property type="entry name" value="Nucleotide-diphossugar_trans"/>
</dbReference>
<dbReference type="SUPFAM" id="SSF53448">
    <property type="entry name" value="Nucleotide-diphospho-sugar transferases"/>
    <property type="match status" value="1"/>
</dbReference>
<gene>
    <name evidence="1" type="ORF">EV657_12415</name>
</gene>
<organism evidence="1 2">
    <name type="scientific">Rhodovulum visakhapatnamense</name>
    <dbReference type="NCBI Taxonomy" id="364297"/>
    <lineage>
        <taxon>Bacteria</taxon>
        <taxon>Pseudomonadati</taxon>
        <taxon>Pseudomonadota</taxon>
        <taxon>Alphaproteobacteria</taxon>
        <taxon>Rhodobacterales</taxon>
        <taxon>Paracoccaceae</taxon>
        <taxon>Rhodovulum</taxon>
    </lineage>
</organism>
<evidence type="ECO:0008006" key="3">
    <source>
        <dbReference type="Google" id="ProtNLM"/>
    </source>
</evidence>
<reference evidence="1 2" key="1">
    <citation type="submission" date="2019-03" db="EMBL/GenBank/DDBJ databases">
        <title>Genomic Encyclopedia of Type Strains, Phase IV (KMG-IV): sequencing the most valuable type-strain genomes for metagenomic binning, comparative biology and taxonomic classification.</title>
        <authorList>
            <person name="Goeker M."/>
        </authorList>
    </citation>
    <scope>NUCLEOTIDE SEQUENCE [LARGE SCALE GENOMIC DNA]</scope>
    <source>
        <strain evidence="1 2">JA181</strain>
    </source>
</reference>
<dbReference type="Proteomes" id="UP000295484">
    <property type="component" value="Unassembled WGS sequence"/>
</dbReference>
<sequence length="271" mass="30800">MNIFYYWESPPQCAMPAYLELCLQTWRRACPNSSIQRVDQSNLSDLSGGRIKAADVAKFSYPLQSDIAAVAVLIEQPGLFLDADTILLSGFDIKRYDPKKLTIYGNAKHLGNHSTSFLCTGTKENPILLRWLEEASRRIGRHNTRSMRLKWWLRKRLSGKPAKVPWHYLGNGILDDLLRDGSFSDYLELRSAHASGAYPTSKLLEQNPKFKGYKDLWFDPGIPVDDVVRICRDGVVMLQNSWHPQSYKDLTMSQVLSDQALVSRLIAHSQA</sequence>
<dbReference type="AlphaFoldDB" id="A0A4R8FFW6"/>
<name>A0A4R8FFW6_9RHOB</name>